<dbReference type="PANTHER" id="PTHR35761">
    <property type="entry name" value="ATR INTERACTING PROTEIN"/>
    <property type="match status" value="1"/>
</dbReference>
<dbReference type="GO" id="GO:0006974">
    <property type="term" value="P:DNA damage response"/>
    <property type="evidence" value="ECO:0007669"/>
    <property type="project" value="InterPro"/>
</dbReference>
<dbReference type="InterPro" id="IPR016024">
    <property type="entry name" value="ARM-type_fold"/>
</dbReference>
<accession>A0A0E0JV21</accession>
<organism evidence="2">
    <name type="scientific">Oryza punctata</name>
    <name type="common">Red rice</name>
    <dbReference type="NCBI Taxonomy" id="4537"/>
    <lineage>
        <taxon>Eukaryota</taxon>
        <taxon>Viridiplantae</taxon>
        <taxon>Streptophyta</taxon>
        <taxon>Embryophyta</taxon>
        <taxon>Tracheophyta</taxon>
        <taxon>Spermatophyta</taxon>
        <taxon>Magnoliopsida</taxon>
        <taxon>Liliopsida</taxon>
        <taxon>Poales</taxon>
        <taxon>Poaceae</taxon>
        <taxon>BOP clade</taxon>
        <taxon>Oryzoideae</taxon>
        <taxon>Oryzeae</taxon>
        <taxon>Oryzinae</taxon>
        <taxon>Oryza</taxon>
    </lineage>
</organism>
<protein>
    <submittedName>
        <fullName evidence="2">Uncharacterized protein</fullName>
    </submittedName>
</protein>
<dbReference type="InterPro" id="IPR044952">
    <property type="entry name" value="SUV2"/>
</dbReference>
<sequence length="795" mass="87180">MDGLDDEWDDDKFLAELFRAQDEAVASRNPNPTPAPPPPRDPISYLPPPSTSSYPSSSSGAALPLSYITPGPHVFSAAAAAPVHFSPPRELSQHPQGSDVGLRGFSPPRELSQRPAAVAEVSGREIVAVSSGIAGADRFRGGGGVRRERDAREAADRREVERLKRELNRVSKQMNDVKNECSELKKDRTRKDLEIKAKEAEIQSLRRANVASADKYAGSMAMDIDQSVHAPANGALHAGGSFLASTRGAETLNGRNKELSSPQDGLNLNQRNQTDASEVLEESIRFESKGSKCKEIKTVGIQTDLPGNNEYLEHKKVLVDRISSNLCAVWGMPTNNLMGRSLISKILVPCSEEILTLVQSTGSLDKCEASSEASSSVRNAISQVYDIIIKTSSDTIPIQTLLEALLNLAAVGNDAVVSRALRMLHSILQHLLNNRMMSNQRTNVSIEPCVNNTVHMERNSHKGISTSLNTPDAASLSRSHDGLHTGNMQLPLTFWTSLFTAMLQIADKHSEENIRVDALSIMILIARTSDPKVEREKFGFTSVMEKLHQLLQKENGLLVKKHSVDLLFLLLNCPMTLKLLCNGGKDSPEQIEAIRCENDRSQQAISSIFKDLSECLSCKARSSLGIKLCRVVVTLLAYIASSGKLGYEVLLGPVTVRGANFLELIMEVLASQMEYDAALSNGEHELLKERYLLMREALILLNRLASHANFSKPTLEVLTSSKLCATLTIDVANQLPQRSKYPLRHLGEINIQMANDLAELAQKFRTRVHSFLEEQHSTVDHSNPTALHNGLQLPG</sequence>
<dbReference type="AlphaFoldDB" id="A0A0E0JV21"/>
<dbReference type="Gramene" id="OPUNC02G01700.1">
    <property type="protein sequence ID" value="OPUNC02G01700.1"/>
    <property type="gene ID" value="OPUNC02G01700"/>
</dbReference>
<feature type="region of interest" description="Disordered" evidence="1">
    <location>
        <begin position="86"/>
        <end position="113"/>
    </location>
</feature>
<proteinExistence type="predicted"/>
<dbReference type="STRING" id="4537.A0A0E0JV21"/>
<dbReference type="OMA" id="HMERNSH"/>
<dbReference type="PANTHER" id="PTHR35761:SF1">
    <property type="entry name" value="PROTEIN SENSITIVE TO UV 2"/>
    <property type="match status" value="1"/>
</dbReference>
<dbReference type="EnsemblPlants" id="OPUNC02G01700.1">
    <property type="protein sequence ID" value="OPUNC02G01700.1"/>
    <property type="gene ID" value="OPUNC02G01700"/>
</dbReference>
<evidence type="ECO:0000313" key="2">
    <source>
        <dbReference type="EnsemblPlants" id="OPUNC02G01700.1"/>
    </source>
</evidence>
<feature type="compositionally biased region" description="Pro residues" evidence="1">
    <location>
        <begin position="31"/>
        <end position="50"/>
    </location>
</feature>
<dbReference type="Proteomes" id="UP000026962">
    <property type="component" value="Chromosome 2"/>
</dbReference>
<dbReference type="eggNOG" id="ENOG502QR7S">
    <property type="taxonomic scope" value="Eukaryota"/>
</dbReference>
<reference evidence="2" key="2">
    <citation type="submission" date="2018-05" db="EMBL/GenBank/DDBJ databases">
        <title>OpunRS2 (Oryza punctata Reference Sequence Version 2).</title>
        <authorList>
            <person name="Zhang J."/>
            <person name="Kudrna D."/>
            <person name="Lee S."/>
            <person name="Talag J."/>
            <person name="Welchert J."/>
            <person name="Wing R.A."/>
        </authorList>
    </citation>
    <scope>NUCLEOTIDE SEQUENCE [LARGE SCALE GENOMIC DNA]</scope>
</reference>
<evidence type="ECO:0000313" key="3">
    <source>
        <dbReference type="Proteomes" id="UP000026962"/>
    </source>
</evidence>
<reference evidence="2" key="1">
    <citation type="submission" date="2015-04" db="UniProtKB">
        <authorList>
            <consortium name="EnsemblPlants"/>
        </authorList>
    </citation>
    <scope>IDENTIFICATION</scope>
</reference>
<dbReference type="HOGENOM" id="CLU_020186_0_0_1"/>
<feature type="region of interest" description="Disordered" evidence="1">
    <location>
        <begin position="137"/>
        <end position="158"/>
    </location>
</feature>
<feature type="region of interest" description="Disordered" evidence="1">
    <location>
        <begin position="19"/>
        <end position="63"/>
    </location>
</feature>
<dbReference type="SUPFAM" id="SSF48371">
    <property type="entry name" value="ARM repeat"/>
    <property type="match status" value="1"/>
</dbReference>
<evidence type="ECO:0000256" key="1">
    <source>
        <dbReference type="SAM" id="MobiDB-lite"/>
    </source>
</evidence>
<keyword evidence="3" id="KW-1185">Reference proteome</keyword>
<feature type="region of interest" description="Disordered" evidence="1">
    <location>
        <begin position="775"/>
        <end position="795"/>
    </location>
</feature>
<name>A0A0E0JV21_ORYPU</name>
<feature type="compositionally biased region" description="Low complexity" evidence="1">
    <location>
        <begin position="51"/>
        <end position="63"/>
    </location>
</feature>